<reference evidence="4 5" key="1">
    <citation type="submission" date="2009-02" db="EMBL/GenBank/DDBJ databases">
        <title>Sequencing of the draft genome and assembly of Dethiobacter alkaliphilus AHT 1.</title>
        <authorList>
            <consortium name="US DOE Joint Genome Institute (JGI-PGF)"/>
            <person name="Lucas S."/>
            <person name="Copeland A."/>
            <person name="Lapidus A."/>
            <person name="Glavina del Rio T."/>
            <person name="Dalin E."/>
            <person name="Tice H."/>
            <person name="Bruce D."/>
            <person name="Goodwin L."/>
            <person name="Pitluck S."/>
            <person name="Larimer F."/>
            <person name="Land M.L."/>
            <person name="Hauser L."/>
            <person name="Muyzer G."/>
        </authorList>
    </citation>
    <scope>NUCLEOTIDE SEQUENCE [LARGE SCALE GENOMIC DNA]</scope>
    <source>
        <strain evidence="4 5">AHT 1</strain>
    </source>
</reference>
<proteinExistence type="predicted"/>
<dbReference type="InterPro" id="IPR002931">
    <property type="entry name" value="Transglutaminase-like"/>
</dbReference>
<evidence type="ECO:0000256" key="2">
    <source>
        <dbReference type="SAM" id="SignalP"/>
    </source>
</evidence>
<feature type="domain" description="Transglutaminase-like" evidence="3">
    <location>
        <begin position="329"/>
        <end position="400"/>
    </location>
</feature>
<dbReference type="AlphaFoldDB" id="C0GEQ4"/>
<keyword evidence="5" id="KW-1185">Reference proteome</keyword>
<dbReference type="Pfam" id="PF01841">
    <property type="entry name" value="Transglut_core"/>
    <property type="match status" value="1"/>
</dbReference>
<dbReference type="RefSeq" id="WP_008515387.1">
    <property type="nucleotide sequence ID" value="NZ_ACJM01000004.1"/>
</dbReference>
<dbReference type="EMBL" id="ACJM01000004">
    <property type="protein sequence ID" value="EEG78086.1"/>
    <property type="molecule type" value="Genomic_DNA"/>
</dbReference>
<evidence type="ECO:0000259" key="3">
    <source>
        <dbReference type="SMART" id="SM00460"/>
    </source>
</evidence>
<organism evidence="4 5">
    <name type="scientific">Dethiobacter alkaliphilus AHT 1</name>
    <dbReference type="NCBI Taxonomy" id="555088"/>
    <lineage>
        <taxon>Bacteria</taxon>
        <taxon>Bacillati</taxon>
        <taxon>Bacillota</taxon>
        <taxon>Dethiobacteria</taxon>
        <taxon>Dethiobacterales</taxon>
        <taxon>Dethiobacteraceae</taxon>
        <taxon>Dethiobacter</taxon>
    </lineage>
</organism>
<accession>C0GEQ4</accession>
<gene>
    <name evidence="4" type="ORF">DealDRAFT_0963</name>
</gene>
<feature type="compositionally biased region" description="Basic and acidic residues" evidence="1">
    <location>
        <begin position="134"/>
        <end position="147"/>
    </location>
</feature>
<sequence length="442" mass="49149">MKKGFSKFLVYVAVVFLFASSSFAMHQLSPFGGEREPEAVLASADESYKPEEQAAPVPTAPTAATELPPSQQITTDDIEEEEQKEEDQEVQEEQQDEATEENKPAERSATASANTENSSRNNTSSQQSNTTTIAERRDDKPEAKEEPVEVEVVEEVAPTRANPYRTWSSRDHRYMMQVDVKNTSDKEAKDVRVEVPLVSSSSLYQSRRNESFSIEPEIETVSGTRVAVFSLGTLEPGEEIIIEIKTQVRSSNIEFFADYIPTNSNKSSSYLGSSTGIESTNSEIVNLSNQITQGLSTDWEKAQAITRWVANNISYNASADNRNSGALRALQTRSGVCEDYAMLSVALARAANIPARVVYGYADRGGRWPSSGSYSLVGYRHAWVEYSLEGRGWVPAEPTRSTSNLYFGKLPHNGYIIQNYNNMNLKFNQSSKISISWTHSLY</sequence>
<feature type="compositionally biased region" description="Low complexity" evidence="1">
    <location>
        <begin position="53"/>
        <end position="75"/>
    </location>
</feature>
<evidence type="ECO:0000256" key="1">
    <source>
        <dbReference type="SAM" id="MobiDB-lite"/>
    </source>
</evidence>
<feature type="signal peptide" evidence="2">
    <location>
        <begin position="1"/>
        <end position="24"/>
    </location>
</feature>
<dbReference type="STRING" id="555088.DealDRAFT_0963"/>
<name>C0GEQ4_DETAL</name>
<feature type="chain" id="PRO_5002897029" evidence="2">
    <location>
        <begin position="25"/>
        <end position="442"/>
    </location>
</feature>
<dbReference type="SMART" id="SM00460">
    <property type="entry name" value="TGc"/>
    <property type="match status" value="1"/>
</dbReference>
<protein>
    <submittedName>
        <fullName evidence="4">Transglutaminase domain protein</fullName>
    </submittedName>
</protein>
<feature type="compositionally biased region" description="Acidic residues" evidence="1">
    <location>
        <begin position="76"/>
        <end position="99"/>
    </location>
</feature>
<dbReference type="OrthoDB" id="9804872at2"/>
<dbReference type="InterPro" id="IPR038765">
    <property type="entry name" value="Papain-like_cys_pep_sf"/>
</dbReference>
<evidence type="ECO:0000313" key="4">
    <source>
        <dbReference type="EMBL" id="EEG78086.1"/>
    </source>
</evidence>
<feature type="compositionally biased region" description="Low complexity" evidence="1">
    <location>
        <begin position="107"/>
        <end position="132"/>
    </location>
</feature>
<evidence type="ECO:0000313" key="5">
    <source>
        <dbReference type="Proteomes" id="UP000006443"/>
    </source>
</evidence>
<dbReference type="SUPFAM" id="SSF54001">
    <property type="entry name" value="Cysteine proteinases"/>
    <property type="match status" value="1"/>
</dbReference>
<dbReference type="Gene3D" id="3.10.620.30">
    <property type="match status" value="1"/>
</dbReference>
<keyword evidence="2" id="KW-0732">Signal</keyword>
<feature type="region of interest" description="Disordered" evidence="1">
    <location>
        <begin position="36"/>
        <end position="152"/>
    </location>
</feature>
<dbReference type="eggNOG" id="COG1305">
    <property type="taxonomic scope" value="Bacteria"/>
</dbReference>
<dbReference type="PANTHER" id="PTHR33490">
    <property type="entry name" value="BLR5614 PROTEIN-RELATED"/>
    <property type="match status" value="1"/>
</dbReference>
<comment type="caution">
    <text evidence="4">The sequence shown here is derived from an EMBL/GenBank/DDBJ whole genome shotgun (WGS) entry which is preliminary data.</text>
</comment>
<dbReference type="Proteomes" id="UP000006443">
    <property type="component" value="Unassembled WGS sequence"/>
</dbReference>